<reference evidence="8" key="2">
    <citation type="submission" date="2023-04" db="EMBL/GenBank/DDBJ databases">
        <authorList>
            <person name="Bruccoleri R.E."/>
            <person name="Oakeley E.J."/>
            <person name="Faust A.-M."/>
            <person name="Dessus-Babus S."/>
            <person name="Altorfer M."/>
            <person name="Burckhardt D."/>
            <person name="Oertli M."/>
            <person name="Naumann U."/>
            <person name="Petersen F."/>
            <person name="Wong J."/>
        </authorList>
    </citation>
    <scope>NUCLEOTIDE SEQUENCE</scope>
    <source>
        <strain evidence="8">GSM-AAB239-AS_SAM_17_03QT</strain>
        <tissue evidence="8">Leaf</tissue>
    </source>
</reference>
<evidence type="ECO:0000259" key="7">
    <source>
        <dbReference type="PROSITE" id="PS50982"/>
    </source>
</evidence>
<feature type="compositionally biased region" description="Basic residues" evidence="6">
    <location>
        <begin position="52"/>
        <end position="61"/>
    </location>
</feature>
<accession>A0AAX6DZE5</accession>
<dbReference type="InterPro" id="IPR001739">
    <property type="entry name" value="Methyl_CpG_DNA-bd"/>
</dbReference>
<organism evidence="8 9">
    <name type="scientific">Iris pallida</name>
    <name type="common">Sweet iris</name>
    <dbReference type="NCBI Taxonomy" id="29817"/>
    <lineage>
        <taxon>Eukaryota</taxon>
        <taxon>Viridiplantae</taxon>
        <taxon>Streptophyta</taxon>
        <taxon>Embryophyta</taxon>
        <taxon>Tracheophyta</taxon>
        <taxon>Spermatophyta</taxon>
        <taxon>Magnoliopsida</taxon>
        <taxon>Liliopsida</taxon>
        <taxon>Asparagales</taxon>
        <taxon>Iridaceae</taxon>
        <taxon>Iridoideae</taxon>
        <taxon>Irideae</taxon>
        <taxon>Iris</taxon>
    </lineage>
</organism>
<comment type="caution">
    <text evidence="8">The sequence shown here is derived from an EMBL/GenBank/DDBJ whole genome shotgun (WGS) entry which is preliminary data.</text>
</comment>
<keyword evidence="4" id="KW-0804">Transcription</keyword>
<evidence type="ECO:0000256" key="4">
    <source>
        <dbReference type="ARBA" id="ARBA00023163"/>
    </source>
</evidence>
<dbReference type="SUPFAM" id="SSF54171">
    <property type="entry name" value="DNA-binding domain"/>
    <property type="match status" value="1"/>
</dbReference>
<sequence>MPNGKRVRSTVEVEKFLETYPEYKDQFSVSNFSFATPKILEDMVPGNSAGSNKKRRTETEK</sequence>
<evidence type="ECO:0000256" key="2">
    <source>
        <dbReference type="ARBA" id="ARBA00023015"/>
    </source>
</evidence>
<dbReference type="InterPro" id="IPR016177">
    <property type="entry name" value="DNA-bd_dom_sf"/>
</dbReference>
<dbReference type="Proteomes" id="UP001140949">
    <property type="component" value="Unassembled WGS sequence"/>
</dbReference>
<evidence type="ECO:0000256" key="6">
    <source>
        <dbReference type="SAM" id="MobiDB-lite"/>
    </source>
</evidence>
<proteinExistence type="predicted"/>
<keyword evidence="2" id="KW-0805">Transcription regulation</keyword>
<evidence type="ECO:0000313" key="8">
    <source>
        <dbReference type="EMBL" id="KAJ6797045.1"/>
    </source>
</evidence>
<name>A0AAX6DZE5_IRIPA</name>
<dbReference type="AlphaFoldDB" id="A0AAX6DZE5"/>
<dbReference type="GO" id="GO:0005634">
    <property type="term" value="C:nucleus"/>
    <property type="evidence" value="ECO:0007669"/>
    <property type="project" value="UniProtKB-SubCell"/>
</dbReference>
<evidence type="ECO:0000313" key="9">
    <source>
        <dbReference type="Proteomes" id="UP001140949"/>
    </source>
</evidence>
<feature type="domain" description="MBD" evidence="7">
    <location>
        <begin position="1"/>
        <end position="39"/>
    </location>
</feature>
<feature type="region of interest" description="Disordered" evidence="6">
    <location>
        <begin position="42"/>
        <end position="61"/>
    </location>
</feature>
<dbReference type="EMBL" id="JANAVB010041020">
    <property type="protein sequence ID" value="KAJ6797045.1"/>
    <property type="molecule type" value="Genomic_DNA"/>
</dbReference>
<dbReference type="PROSITE" id="PS50982">
    <property type="entry name" value="MBD"/>
    <property type="match status" value="1"/>
</dbReference>
<gene>
    <name evidence="8" type="ORF">M6B38_110710</name>
</gene>
<keyword evidence="3" id="KW-0238">DNA-binding</keyword>
<evidence type="ECO:0000256" key="5">
    <source>
        <dbReference type="ARBA" id="ARBA00023242"/>
    </source>
</evidence>
<keyword evidence="9" id="KW-1185">Reference proteome</keyword>
<evidence type="ECO:0000256" key="1">
    <source>
        <dbReference type="ARBA" id="ARBA00004123"/>
    </source>
</evidence>
<evidence type="ECO:0000256" key="3">
    <source>
        <dbReference type="ARBA" id="ARBA00023125"/>
    </source>
</evidence>
<comment type="subcellular location">
    <subcellularLocation>
        <location evidence="1">Nucleus</location>
    </subcellularLocation>
</comment>
<reference evidence="8" key="1">
    <citation type="journal article" date="2023" name="GigaByte">
        <title>Genome assembly of the bearded iris, Iris pallida Lam.</title>
        <authorList>
            <person name="Bruccoleri R.E."/>
            <person name="Oakeley E.J."/>
            <person name="Faust A.M.E."/>
            <person name="Altorfer M."/>
            <person name="Dessus-Babus S."/>
            <person name="Burckhardt D."/>
            <person name="Oertli M."/>
            <person name="Naumann U."/>
            <person name="Petersen F."/>
            <person name="Wong J."/>
        </authorList>
    </citation>
    <scope>NUCLEOTIDE SEQUENCE</scope>
    <source>
        <strain evidence="8">GSM-AAB239-AS_SAM_17_03QT</strain>
    </source>
</reference>
<dbReference type="Gene3D" id="3.30.890.10">
    <property type="entry name" value="Methyl-cpg-binding Protein 2, Chain A"/>
    <property type="match status" value="1"/>
</dbReference>
<keyword evidence="5" id="KW-0539">Nucleus</keyword>
<dbReference type="GO" id="GO:0003677">
    <property type="term" value="F:DNA binding"/>
    <property type="evidence" value="ECO:0007669"/>
    <property type="project" value="UniProtKB-KW"/>
</dbReference>
<protein>
    <submittedName>
        <fullName evidence="8">Methyl-CpG-binding domain-containing protein 4-like</fullName>
    </submittedName>
</protein>